<dbReference type="EMBL" id="RQEV01000001">
    <property type="protein sequence ID" value="TGK22311.1"/>
    <property type="molecule type" value="Genomic_DNA"/>
</dbReference>
<gene>
    <name evidence="2" type="ORF">EHO61_00575</name>
</gene>
<keyword evidence="1" id="KW-1133">Transmembrane helix</keyword>
<name>A0A4R9GTT4_9LEPT</name>
<evidence type="ECO:0000313" key="3">
    <source>
        <dbReference type="Proteomes" id="UP000297855"/>
    </source>
</evidence>
<feature type="transmembrane region" description="Helical" evidence="1">
    <location>
        <begin position="97"/>
        <end position="118"/>
    </location>
</feature>
<protein>
    <submittedName>
        <fullName evidence="2">Uncharacterized protein</fullName>
    </submittedName>
</protein>
<organism evidence="2 3">
    <name type="scientific">Leptospira fluminis</name>
    <dbReference type="NCBI Taxonomy" id="2484979"/>
    <lineage>
        <taxon>Bacteria</taxon>
        <taxon>Pseudomonadati</taxon>
        <taxon>Spirochaetota</taxon>
        <taxon>Spirochaetia</taxon>
        <taxon>Leptospirales</taxon>
        <taxon>Leptospiraceae</taxon>
        <taxon>Leptospira</taxon>
    </lineage>
</organism>
<dbReference type="OrthoDB" id="327431at2"/>
<reference evidence="2" key="1">
    <citation type="journal article" date="2019" name="PLoS Negl. Trop. Dis.">
        <title>Revisiting the worldwide diversity of Leptospira species in the environment.</title>
        <authorList>
            <person name="Vincent A.T."/>
            <person name="Schiettekatte O."/>
            <person name="Bourhy P."/>
            <person name="Veyrier F.J."/>
            <person name="Picardeau M."/>
        </authorList>
    </citation>
    <scope>NUCLEOTIDE SEQUENCE [LARGE SCALE GENOMIC DNA]</scope>
    <source>
        <strain evidence="2">SCS5</strain>
    </source>
</reference>
<sequence>MTGIGHLSSAFLLKSKFKETPIWIFLIGAEVVELLWVLLNLNPFGFSPALEYMKIEIPFLYIGDMKLLSQQYSHSLFGGIFIGIVFFFLLKFFEKNWTLNYLPIALIVSGHWCLDFLVHDHDLQIFPVTGSAKVGPLYSFDPAEPELGISATVPLLGFAIQACFSLLCVYAFLRNFRFTNPKGKKVFLIGIAVLNLFALPIFIKGCMTFLIKSENWMAFMVLADMVFSGVLLFYLSKTSVSNTA</sequence>
<feature type="transmembrane region" description="Helical" evidence="1">
    <location>
        <begin position="21"/>
        <end position="39"/>
    </location>
</feature>
<evidence type="ECO:0000256" key="1">
    <source>
        <dbReference type="SAM" id="Phobius"/>
    </source>
</evidence>
<dbReference type="AlphaFoldDB" id="A0A4R9GTT4"/>
<feature type="transmembrane region" description="Helical" evidence="1">
    <location>
        <begin position="185"/>
        <end position="203"/>
    </location>
</feature>
<evidence type="ECO:0000313" key="2">
    <source>
        <dbReference type="EMBL" id="TGK22311.1"/>
    </source>
</evidence>
<dbReference type="RefSeq" id="WP_135811706.1">
    <property type="nucleotide sequence ID" value="NZ_RQEV01000001.1"/>
</dbReference>
<comment type="caution">
    <text evidence="2">The sequence shown here is derived from an EMBL/GenBank/DDBJ whole genome shotgun (WGS) entry which is preliminary data.</text>
</comment>
<keyword evidence="3" id="KW-1185">Reference proteome</keyword>
<feature type="transmembrane region" description="Helical" evidence="1">
    <location>
        <begin position="72"/>
        <end position="90"/>
    </location>
</feature>
<keyword evidence="1" id="KW-0812">Transmembrane</keyword>
<proteinExistence type="predicted"/>
<dbReference type="Proteomes" id="UP000297855">
    <property type="component" value="Unassembled WGS sequence"/>
</dbReference>
<accession>A0A4R9GTT4</accession>
<feature type="transmembrane region" description="Helical" evidence="1">
    <location>
        <begin position="147"/>
        <end position="173"/>
    </location>
</feature>
<keyword evidence="1" id="KW-0472">Membrane</keyword>
<feature type="transmembrane region" description="Helical" evidence="1">
    <location>
        <begin position="215"/>
        <end position="235"/>
    </location>
</feature>